<gene>
    <name evidence="6" type="ORF">SAY87_011145</name>
</gene>
<evidence type="ECO:0000313" key="7">
    <source>
        <dbReference type="Proteomes" id="UP001345219"/>
    </source>
</evidence>
<dbReference type="InterPro" id="IPR016024">
    <property type="entry name" value="ARM-type_fold"/>
</dbReference>
<name>A0AAN7JIY7_9MYRT</name>
<protein>
    <recommendedName>
        <fullName evidence="5">MIF4G domain-containing protein</fullName>
    </recommendedName>
</protein>
<organism evidence="6 7">
    <name type="scientific">Trapa incisa</name>
    <dbReference type="NCBI Taxonomy" id="236973"/>
    <lineage>
        <taxon>Eukaryota</taxon>
        <taxon>Viridiplantae</taxon>
        <taxon>Streptophyta</taxon>
        <taxon>Embryophyta</taxon>
        <taxon>Tracheophyta</taxon>
        <taxon>Spermatophyta</taxon>
        <taxon>Magnoliopsida</taxon>
        <taxon>eudicotyledons</taxon>
        <taxon>Gunneridae</taxon>
        <taxon>Pentapetalae</taxon>
        <taxon>rosids</taxon>
        <taxon>malvids</taxon>
        <taxon>Myrtales</taxon>
        <taxon>Lythraceae</taxon>
        <taxon>Trapa</taxon>
    </lineage>
</organism>
<evidence type="ECO:0000256" key="1">
    <source>
        <dbReference type="ARBA" id="ARBA00005775"/>
    </source>
</evidence>
<dbReference type="SUPFAM" id="SSF48371">
    <property type="entry name" value="ARM repeat"/>
    <property type="match status" value="1"/>
</dbReference>
<dbReference type="GO" id="GO:0016281">
    <property type="term" value="C:eukaryotic translation initiation factor 4F complex"/>
    <property type="evidence" value="ECO:0007669"/>
    <property type="project" value="TreeGrafter"/>
</dbReference>
<feature type="region of interest" description="Disordered" evidence="4">
    <location>
        <begin position="234"/>
        <end position="264"/>
    </location>
</feature>
<keyword evidence="2" id="KW-0396">Initiation factor</keyword>
<comment type="similarity">
    <text evidence="1">Belongs to the eukaryotic initiation factor 4G family.</text>
</comment>
<dbReference type="EMBL" id="JAXIOK010000022">
    <property type="protein sequence ID" value="KAK4744833.1"/>
    <property type="molecule type" value="Genomic_DNA"/>
</dbReference>
<feature type="domain" description="MIF4G" evidence="5">
    <location>
        <begin position="142"/>
        <end position="365"/>
    </location>
</feature>
<keyword evidence="3" id="KW-0648">Protein biosynthesis</keyword>
<proteinExistence type="inferred from homology"/>
<dbReference type="GO" id="GO:0003729">
    <property type="term" value="F:mRNA binding"/>
    <property type="evidence" value="ECO:0007669"/>
    <property type="project" value="TreeGrafter"/>
</dbReference>
<dbReference type="Gene3D" id="1.25.40.180">
    <property type="match status" value="1"/>
</dbReference>
<dbReference type="AlphaFoldDB" id="A0AAN7JIY7"/>
<keyword evidence="7" id="KW-1185">Reference proteome</keyword>
<evidence type="ECO:0000259" key="5">
    <source>
        <dbReference type="SMART" id="SM00543"/>
    </source>
</evidence>
<comment type="caution">
    <text evidence="6">The sequence shown here is derived from an EMBL/GenBank/DDBJ whole genome shotgun (WGS) entry which is preliminary data.</text>
</comment>
<dbReference type="PANTHER" id="PTHR23253:SF9">
    <property type="entry name" value="EUKARYOTIC TRANSLATION INITIATION FACTOR 4 GAMMA 2"/>
    <property type="match status" value="1"/>
</dbReference>
<evidence type="ECO:0000256" key="4">
    <source>
        <dbReference type="SAM" id="MobiDB-lite"/>
    </source>
</evidence>
<reference evidence="6 7" key="1">
    <citation type="journal article" date="2023" name="Hortic Res">
        <title>Pangenome of water caltrop reveals structural variations and asymmetric subgenome divergence after allopolyploidization.</title>
        <authorList>
            <person name="Zhang X."/>
            <person name="Chen Y."/>
            <person name="Wang L."/>
            <person name="Yuan Y."/>
            <person name="Fang M."/>
            <person name="Shi L."/>
            <person name="Lu R."/>
            <person name="Comes H.P."/>
            <person name="Ma Y."/>
            <person name="Chen Y."/>
            <person name="Huang G."/>
            <person name="Zhou Y."/>
            <person name="Zheng Z."/>
            <person name="Qiu Y."/>
        </authorList>
    </citation>
    <scope>NUCLEOTIDE SEQUENCE [LARGE SCALE GENOMIC DNA]</scope>
    <source>
        <tissue evidence="6">Roots</tissue>
    </source>
</reference>
<evidence type="ECO:0000313" key="6">
    <source>
        <dbReference type="EMBL" id="KAK4744833.1"/>
    </source>
</evidence>
<dbReference type="Proteomes" id="UP001345219">
    <property type="component" value="Chromosome 9"/>
</dbReference>
<evidence type="ECO:0000256" key="3">
    <source>
        <dbReference type="ARBA" id="ARBA00022917"/>
    </source>
</evidence>
<sequence length="433" mass="49563">MQFQEGKSGIKTTPDTEEEAFTAGVNVSLSFGRDPHPSPGRQSRGLWLDHHGSGAGDGDRWKEVPGGFASGQDLHLDVGFGGTSAFRHGHGFRRGLQRTGPDADRWQHASGFQRKGLIPSPQTPLQMMYKAEKKYEVEQAKQWQLKAILNKLTPENSEWLFKQVIEVGIDNAVTLAGLTLQIFDKALMEPTFCEMYANLCSYLSQVLPYFTEGHERITFKRLLVNKCQEEFERGEREELEENRVEGEGEVEQSDEQREEKRSKARRRMLGNIRLIGELYKKRMLTENVMHQCTNKLLGQYQIPVEEDLEALCTLMSTVGEMMDHPKAKVYMDAYFDRMMALSNDLTLSSGVRFMLKDLIDLRKNWQQRRKVEGPKKFDELHRGAVQERHTQAGRVGGTRLRIFRHGKSCTFSGNCLLLGFGARKHYNKAVCRW</sequence>
<dbReference type="PANTHER" id="PTHR23253">
    <property type="entry name" value="EUKARYOTIC TRANSLATION INITIATION FACTOR 4 GAMMA"/>
    <property type="match status" value="1"/>
</dbReference>
<dbReference type="GO" id="GO:0003743">
    <property type="term" value="F:translation initiation factor activity"/>
    <property type="evidence" value="ECO:0007669"/>
    <property type="project" value="UniProtKB-KW"/>
</dbReference>
<dbReference type="FunFam" id="1.25.40.180:FF:000024">
    <property type="entry name" value="Eukaryotic translation initiation factor 4G"/>
    <property type="match status" value="1"/>
</dbReference>
<dbReference type="SMART" id="SM00543">
    <property type="entry name" value="MIF4G"/>
    <property type="match status" value="1"/>
</dbReference>
<dbReference type="InterPro" id="IPR003890">
    <property type="entry name" value="MIF4G-like_typ-3"/>
</dbReference>
<feature type="compositionally biased region" description="Basic and acidic residues" evidence="4">
    <location>
        <begin position="234"/>
        <end position="246"/>
    </location>
</feature>
<dbReference type="Pfam" id="PF02854">
    <property type="entry name" value="MIF4G"/>
    <property type="match status" value="1"/>
</dbReference>
<accession>A0AAN7JIY7</accession>
<evidence type="ECO:0000256" key="2">
    <source>
        <dbReference type="ARBA" id="ARBA00022540"/>
    </source>
</evidence>